<protein>
    <submittedName>
        <fullName evidence="4">DnaJ domain-containing protein</fullName>
    </submittedName>
</protein>
<sequence length="224" mass="25682">MWAKHSLRFYSSTRYVKSPFDILQLPRHASQGEIKKKYYELAKAVHPDRGNMNNDATAFQEVSDAYEFLKHPDKRNLYLKTGYGWDSTILHHQHQHHQHPYPSPSPSSGSAYYTADNVTYKDGPWSSHRNTRYASNVTIFCVLSGITFTLTIINFMYTPFATSWIKALDNHHAKSSRDLERARTNAQRYGNEAAVQRVMQAYSPPSNNKTNFSNEEPSRSAGSD</sequence>
<keyword evidence="5" id="KW-1185">Reference proteome</keyword>
<evidence type="ECO:0000256" key="1">
    <source>
        <dbReference type="SAM" id="MobiDB-lite"/>
    </source>
</evidence>
<evidence type="ECO:0000313" key="5">
    <source>
        <dbReference type="Proteomes" id="UP000193560"/>
    </source>
</evidence>
<gene>
    <name evidence="4" type="ORF">BCR42DRAFT_424454</name>
</gene>
<dbReference type="AlphaFoldDB" id="A0A1X2I482"/>
<dbReference type="InterPro" id="IPR036869">
    <property type="entry name" value="J_dom_sf"/>
</dbReference>
<dbReference type="PROSITE" id="PS50076">
    <property type="entry name" value="DNAJ_2"/>
    <property type="match status" value="1"/>
</dbReference>
<dbReference type="Proteomes" id="UP000193560">
    <property type="component" value="Unassembled WGS sequence"/>
</dbReference>
<evidence type="ECO:0000256" key="2">
    <source>
        <dbReference type="SAM" id="Phobius"/>
    </source>
</evidence>
<dbReference type="SMART" id="SM00271">
    <property type="entry name" value="DnaJ"/>
    <property type="match status" value="1"/>
</dbReference>
<reference evidence="4 5" key="1">
    <citation type="submission" date="2016-07" db="EMBL/GenBank/DDBJ databases">
        <title>Pervasive Adenine N6-methylation of Active Genes in Fungi.</title>
        <authorList>
            <consortium name="DOE Joint Genome Institute"/>
            <person name="Mondo S.J."/>
            <person name="Dannebaum R.O."/>
            <person name="Kuo R.C."/>
            <person name="Labutti K."/>
            <person name="Haridas S."/>
            <person name="Kuo A."/>
            <person name="Salamov A."/>
            <person name="Ahrendt S.R."/>
            <person name="Lipzen A."/>
            <person name="Sullivan W."/>
            <person name="Andreopoulos W.B."/>
            <person name="Clum A."/>
            <person name="Lindquist E."/>
            <person name="Daum C."/>
            <person name="Ramamoorthy G.K."/>
            <person name="Gryganskyi A."/>
            <person name="Culley D."/>
            <person name="Magnuson J.K."/>
            <person name="James T.Y."/>
            <person name="O'Malley M.A."/>
            <person name="Stajich J.E."/>
            <person name="Spatafora J.W."/>
            <person name="Visel A."/>
            <person name="Grigoriev I.V."/>
        </authorList>
    </citation>
    <scope>NUCLEOTIDE SEQUENCE [LARGE SCALE GENOMIC DNA]</scope>
    <source>
        <strain evidence="4 5">NRRL 1336</strain>
    </source>
</reference>
<evidence type="ECO:0000313" key="4">
    <source>
        <dbReference type="EMBL" id="ORZ09006.1"/>
    </source>
</evidence>
<accession>A0A1X2I482</accession>
<proteinExistence type="predicted"/>
<dbReference type="GO" id="GO:0005789">
    <property type="term" value="C:endoplasmic reticulum membrane"/>
    <property type="evidence" value="ECO:0007669"/>
    <property type="project" value="TreeGrafter"/>
</dbReference>
<dbReference type="InterPro" id="IPR051100">
    <property type="entry name" value="DnaJ_subfamily_B/C"/>
</dbReference>
<dbReference type="STRING" id="90262.A0A1X2I482"/>
<feature type="compositionally biased region" description="Polar residues" evidence="1">
    <location>
        <begin position="203"/>
        <end position="224"/>
    </location>
</feature>
<dbReference type="PANTHER" id="PTHR43908">
    <property type="entry name" value="AT29763P-RELATED"/>
    <property type="match status" value="1"/>
</dbReference>
<keyword evidence="2" id="KW-0472">Membrane</keyword>
<dbReference type="PRINTS" id="PR00625">
    <property type="entry name" value="JDOMAIN"/>
</dbReference>
<dbReference type="OrthoDB" id="10250354at2759"/>
<feature type="domain" description="J" evidence="3">
    <location>
        <begin position="18"/>
        <end position="82"/>
    </location>
</feature>
<feature type="transmembrane region" description="Helical" evidence="2">
    <location>
        <begin position="137"/>
        <end position="157"/>
    </location>
</feature>
<keyword evidence="2" id="KW-0812">Transmembrane</keyword>
<dbReference type="SUPFAM" id="SSF46565">
    <property type="entry name" value="Chaperone J-domain"/>
    <property type="match status" value="1"/>
</dbReference>
<dbReference type="GO" id="GO:0030544">
    <property type="term" value="F:Hsp70 protein binding"/>
    <property type="evidence" value="ECO:0007669"/>
    <property type="project" value="TreeGrafter"/>
</dbReference>
<evidence type="ECO:0000259" key="3">
    <source>
        <dbReference type="PROSITE" id="PS50076"/>
    </source>
</evidence>
<dbReference type="EMBL" id="MCGE01000029">
    <property type="protein sequence ID" value="ORZ09006.1"/>
    <property type="molecule type" value="Genomic_DNA"/>
</dbReference>
<feature type="region of interest" description="Disordered" evidence="1">
    <location>
        <begin position="200"/>
        <end position="224"/>
    </location>
</feature>
<organism evidence="4 5">
    <name type="scientific">Absidia repens</name>
    <dbReference type="NCBI Taxonomy" id="90262"/>
    <lineage>
        <taxon>Eukaryota</taxon>
        <taxon>Fungi</taxon>
        <taxon>Fungi incertae sedis</taxon>
        <taxon>Mucoromycota</taxon>
        <taxon>Mucoromycotina</taxon>
        <taxon>Mucoromycetes</taxon>
        <taxon>Mucorales</taxon>
        <taxon>Cunninghamellaceae</taxon>
        <taxon>Absidia</taxon>
    </lineage>
</organism>
<comment type="caution">
    <text evidence="4">The sequence shown here is derived from an EMBL/GenBank/DDBJ whole genome shotgun (WGS) entry which is preliminary data.</text>
</comment>
<dbReference type="PANTHER" id="PTHR43908:SF3">
    <property type="entry name" value="AT29763P-RELATED"/>
    <property type="match status" value="1"/>
</dbReference>
<dbReference type="CDD" id="cd06257">
    <property type="entry name" value="DnaJ"/>
    <property type="match status" value="1"/>
</dbReference>
<dbReference type="InterPro" id="IPR001623">
    <property type="entry name" value="DnaJ_domain"/>
</dbReference>
<dbReference type="Pfam" id="PF00226">
    <property type="entry name" value="DnaJ"/>
    <property type="match status" value="1"/>
</dbReference>
<dbReference type="Gene3D" id="1.10.287.110">
    <property type="entry name" value="DnaJ domain"/>
    <property type="match status" value="1"/>
</dbReference>
<keyword evidence="2" id="KW-1133">Transmembrane helix</keyword>
<dbReference type="GO" id="GO:0071218">
    <property type="term" value="P:cellular response to misfolded protein"/>
    <property type="evidence" value="ECO:0007669"/>
    <property type="project" value="TreeGrafter"/>
</dbReference>
<name>A0A1X2I482_9FUNG</name>